<dbReference type="EMBL" id="JAOCIZ010000191">
    <property type="protein sequence ID" value="MDH1507946.1"/>
    <property type="molecule type" value="Genomic_DNA"/>
</dbReference>
<reference evidence="1" key="1">
    <citation type="submission" date="2022-09" db="EMBL/GenBank/DDBJ databases">
        <title>Intensive care unit water sources are persistently colonized with multi-drug resistant bacteria and are the site of extensive horizontal gene transfer of antibiotic resistance genes.</title>
        <authorList>
            <person name="Diorio-Toth L."/>
        </authorList>
    </citation>
    <scope>NUCLEOTIDE SEQUENCE</scope>
    <source>
        <strain evidence="1">GD03710</strain>
    </source>
</reference>
<name>A0A443XGA3_AERCA</name>
<organism evidence="1 2">
    <name type="scientific">Aeromonas caviae</name>
    <name type="common">Aeromonas punctata</name>
    <dbReference type="NCBI Taxonomy" id="648"/>
    <lineage>
        <taxon>Bacteria</taxon>
        <taxon>Pseudomonadati</taxon>
        <taxon>Pseudomonadota</taxon>
        <taxon>Gammaproteobacteria</taxon>
        <taxon>Aeromonadales</taxon>
        <taxon>Aeromonadaceae</taxon>
        <taxon>Aeromonas</taxon>
    </lineage>
</organism>
<dbReference type="Proteomes" id="UP001161704">
    <property type="component" value="Unassembled WGS sequence"/>
</dbReference>
<comment type="caution">
    <text evidence="1">The sequence shown here is derived from an EMBL/GenBank/DDBJ whole genome shotgun (WGS) entry which is preliminary data.</text>
</comment>
<dbReference type="AlphaFoldDB" id="A0A443XGA3"/>
<protein>
    <submittedName>
        <fullName evidence="1">Uncharacterized protein</fullName>
    </submittedName>
</protein>
<evidence type="ECO:0000313" key="2">
    <source>
        <dbReference type="Proteomes" id="UP001161704"/>
    </source>
</evidence>
<gene>
    <name evidence="1" type="ORF">N5I20_23195</name>
</gene>
<accession>A0A443XGA3</accession>
<dbReference type="RefSeq" id="WP_103829243.1">
    <property type="nucleotide sequence ID" value="NZ_CAWOMG010000190.1"/>
</dbReference>
<proteinExistence type="predicted"/>
<evidence type="ECO:0000313" key="1">
    <source>
        <dbReference type="EMBL" id="MDH1507946.1"/>
    </source>
</evidence>
<sequence>MDFSKAIATTIDLPVQVCEREKILNYAECKPLTLAQRDDFLSKCRHFPGDIFIINDHCFSIICHSDVEWVLVPLNQQASELYRYRYLIDASELHHRSLTIH</sequence>